<dbReference type="STRING" id="1121476.SAMN02745751_03566"/>
<feature type="domain" description="Transposase IS200-like" evidence="1">
    <location>
        <begin position="9"/>
        <end position="123"/>
    </location>
</feature>
<evidence type="ECO:0000313" key="2">
    <source>
        <dbReference type="EMBL" id="SHJ86231.1"/>
    </source>
</evidence>
<organism evidence="2 3">
    <name type="scientific">Dethiosulfatibacter aminovorans DSM 17477</name>
    <dbReference type="NCBI Taxonomy" id="1121476"/>
    <lineage>
        <taxon>Bacteria</taxon>
        <taxon>Bacillati</taxon>
        <taxon>Bacillota</taxon>
        <taxon>Tissierellia</taxon>
        <taxon>Dethiosulfatibacter</taxon>
    </lineage>
</organism>
<proteinExistence type="predicted"/>
<dbReference type="Pfam" id="PF01797">
    <property type="entry name" value="Y1_Tnp"/>
    <property type="match status" value="1"/>
</dbReference>
<dbReference type="OrthoDB" id="9788881at2"/>
<dbReference type="Gene3D" id="3.30.70.1290">
    <property type="entry name" value="Transposase IS200-like"/>
    <property type="match status" value="1"/>
</dbReference>
<dbReference type="SUPFAM" id="SSF143422">
    <property type="entry name" value="Transposase IS200-like"/>
    <property type="match status" value="1"/>
</dbReference>
<dbReference type="AlphaFoldDB" id="A0A1M6MRY9"/>
<keyword evidence="3" id="KW-1185">Reference proteome</keyword>
<name>A0A1M6MRY9_9FIRM</name>
<dbReference type="Proteomes" id="UP000184052">
    <property type="component" value="Unassembled WGS sequence"/>
</dbReference>
<dbReference type="PANTHER" id="PTHR34322:SF2">
    <property type="entry name" value="TRANSPOSASE IS200-LIKE DOMAIN-CONTAINING PROTEIN"/>
    <property type="match status" value="1"/>
</dbReference>
<dbReference type="GO" id="GO:0006313">
    <property type="term" value="P:DNA transposition"/>
    <property type="evidence" value="ECO:0007669"/>
    <property type="project" value="InterPro"/>
</dbReference>
<dbReference type="RefSeq" id="WP_073050982.1">
    <property type="nucleotide sequence ID" value="NZ_FQZL01000048.1"/>
</dbReference>
<evidence type="ECO:0000259" key="1">
    <source>
        <dbReference type="SMART" id="SM01321"/>
    </source>
</evidence>
<dbReference type="GO" id="GO:0003677">
    <property type="term" value="F:DNA binding"/>
    <property type="evidence" value="ECO:0007669"/>
    <property type="project" value="InterPro"/>
</dbReference>
<evidence type="ECO:0000313" key="3">
    <source>
        <dbReference type="Proteomes" id="UP000184052"/>
    </source>
</evidence>
<sequence>MGRKPAVEFRGGVYHIVQRGNNREYIFRKKEDKVMLLEVFLKYRDVYGYKILGYAIMDNHYHVIMKTDQVYISSVMHRINTEFAKTYNRIKKRTGHVYEKRYKGILVKDDSYLLSLLRYVHQNPVKARMCRTVSDYRWTSDSSYRRNKGDGLVSIDLILDMFAADRRRALAEYARFMDEDDFESSEMFEDTAVIGDIKPLKVEKTLQENSRESMDELLKLVTASEKDFTKIKSASRSRRLTPLKIRYIEECLKRNYRMEEIGKNIGISQAAVSKLLN</sequence>
<dbReference type="SMART" id="SM01321">
    <property type="entry name" value="Y1_Tnp"/>
    <property type="match status" value="1"/>
</dbReference>
<dbReference type="InterPro" id="IPR036515">
    <property type="entry name" value="Transposase_17_sf"/>
</dbReference>
<accession>A0A1M6MRY9</accession>
<protein>
    <submittedName>
        <fullName evidence="2">REP element-mobilizing transposase RayT</fullName>
    </submittedName>
</protein>
<reference evidence="2 3" key="1">
    <citation type="submission" date="2016-11" db="EMBL/GenBank/DDBJ databases">
        <authorList>
            <person name="Jaros S."/>
            <person name="Januszkiewicz K."/>
            <person name="Wedrychowicz H."/>
        </authorList>
    </citation>
    <scope>NUCLEOTIDE SEQUENCE [LARGE SCALE GENOMIC DNA]</scope>
    <source>
        <strain evidence="2 3">DSM 17477</strain>
    </source>
</reference>
<dbReference type="EMBL" id="FQZL01000048">
    <property type="protein sequence ID" value="SHJ86231.1"/>
    <property type="molecule type" value="Genomic_DNA"/>
</dbReference>
<dbReference type="GO" id="GO:0004803">
    <property type="term" value="F:transposase activity"/>
    <property type="evidence" value="ECO:0007669"/>
    <property type="project" value="InterPro"/>
</dbReference>
<dbReference type="PANTHER" id="PTHR34322">
    <property type="entry name" value="TRANSPOSASE, Y1_TNP DOMAIN-CONTAINING"/>
    <property type="match status" value="1"/>
</dbReference>
<gene>
    <name evidence="2" type="ORF">SAMN02745751_03566</name>
</gene>
<dbReference type="InterPro" id="IPR002686">
    <property type="entry name" value="Transposase_17"/>
</dbReference>